<keyword evidence="2" id="KW-1185">Reference proteome</keyword>
<evidence type="ECO:0000313" key="1">
    <source>
        <dbReference type="EMBL" id="AUD79106.1"/>
    </source>
</evidence>
<sequence>MEFDFTNKTNKLDGNNSQIDYGPEFEECRIKMRRGFWVVVAMGLLSLVLAIAQNIPQGINAVLTSGLFIDAVVIAIFAVGVYRKSRASITLIFLYYVASKILIFYTSGTINGVLIVILMTLFLGQATFSTYKYHSIRKQHEPDYKPTGKLTWWVATPLYVVFCATAIYGFLYAGLDWGPKVITRASQLSADYKDELLQKNIIDPSERVEIFFSGGIYSLWTLGSVVTSDKVISYEMSDGELFVASTPYDNIAFVGIEQKGTEESYSHIYIETLGGEYFYLNAPSENRVDELIVNTIKTKMKLAQSKS</sequence>
<dbReference type="RefSeq" id="WP_106646938.1">
    <property type="nucleotide sequence ID" value="NZ_BMGO01000001.1"/>
</dbReference>
<gene>
    <name evidence="1" type="ORF">CW740_07535</name>
</gene>
<protein>
    <submittedName>
        <fullName evidence="1">Uncharacterized protein</fullName>
    </submittedName>
</protein>
<proteinExistence type="predicted"/>
<dbReference type="Proteomes" id="UP000232693">
    <property type="component" value="Chromosome"/>
</dbReference>
<reference evidence="1 2" key="1">
    <citation type="submission" date="2017-12" db="EMBL/GenBank/DDBJ databases">
        <title>Kangiella profundi FT102 completed genome.</title>
        <authorList>
            <person name="Xu J."/>
            <person name="Wang J."/>
            <person name="Lu Y."/>
        </authorList>
    </citation>
    <scope>NUCLEOTIDE SEQUENCE [LARGE SCALE GENOMIC DNA]</scope>
    <source>
        <strain evidence="1 2">FT102</strain>
    </source>
</reference>
<name>A0A2K9AFE0_9GAMM</name>
<dbReference type="EMBL" id="CP025120">
    <property type="protein sequence ID" value="AUD79106.1"/>
    <property type="molecule type" value="Genomic_DNA"/>
</dbReference>
<dbReference type="AlphaFoldDB" id="A0A2K9AFE0"/>
<accession>A0A2K9AFE0</accession>
<evidence type="ECO:0000313" key="2">
    <source>
        <dbReference type="Proteomes" id="UP000232693"/>
    </source>
</evidence>
<dbReference type="KEGG" id="kpd:CW740_07535"/>
<dbReference type="OrthoDB" id="5985578at2"/>
<organism evidence="1 2">
    <name type="scientific">Kangiella profundi</name>
    <dbReference type="NCBI Taxonomy" id="1561924"/>
    <lineage>
        <taxon>Bacteria</taxon>
        <taxon>Pseudomonadati</taxon>
        <taxon>Pseudomonadota</taxon>
        <taxon>Gammaproteobacteria</taxon>
        <taxon>Kangiellales</taxon>
        <taxon>Kangiellaceae</taxon>
        <taxon>Kangiella</taxon>
    </lineage>
</organism>